<feature type="transmembrane region" description="Helical" evidence="1">
    <location>
        <begin position="412"/>
        <end position="430"/>
    </location>
</feature>
<dbReference type="NCBIfam" id="TIGR00277">
    <property type="entry name" value="HDIG"/>
    <property type="match status" value="1"/>
</dbReference>
<keyword evidence="1" id="KW-1133">Transmembrane helix</keyword>
<dbReference type="Gene3D" id="1.10.3210.10">
    <property type="entry name" value="Hypothetical protein af1432"/>
    <property type="match status" value="1"/>
</dbReference>
<dbReference type="InterPro" id="IPR011624">
    <property type="entry name" value="Metal-dep_PHydrolase_7TM_extra"/>
</dbReference>
<keyword evidence="1" id="KW-0812">Transmembrane</keyword>
<proteinExistence type="predicted"/>
<dbReference type="PANTHER" id="PTHR36442">
    <property type="entry name" value="CYCLIC-DI-AMP PHOSPHODIESTERASE PGPH"/>
    <property type="match status" value="1"/>
</dbReference>
<dbReference type="Proteomes" id="UP001275932">
    <property type="component" value="Unassembled WGS sequence"/>
</dbReference>
<feature type="transmembrane region" description="Helical" evidence="1">
    <location>
        <begin position="358"/>
        <end position="376"/>
    </location>
</feature>
<feature type="transmembrane region" description="Helical" evidence="1">
    <location>
        <begin position="494"/>
        <end position="514"/>
    </location>
</feature>
<feature type="domain" description="HD" evidence="2">
    <location>
        <begin position="547"/>
        <end position="703"/>
    </location>
</feature>
<dbReference type="SMART" id="SM00471">
    <property type="entry name" value="HDc"/>
    <property type="match status" value="1"/>
</dbReference>
<dbReference type="InterPro" id="IPR003607">
    <property type="entry name" value="HD/PDEase_dom"/>
</dbReference>
<dbReference type="InterPro" id="IPR011621">
    <property type="entry name" value="Metal-dep_PHydrolase_7TM_intra"/>
</dbReference>
<feature type="transmembrane region" description="Helical" evidence="1">
    <location>
        <begin position="388"/>
        <end position="405"/>
    </location>
</feature>
<feature type="transmembrane region" description="Helical" evidence="1">
    <location>
        <begin position="465"/>
        <end position="482"/>
    </location>
</feature>
<dbReference type="Pfam" id="PF07697">
    <property type="entry name" value="7TMR-HDED"/>
    <property type="match status" value="1"/>
</dbReference>
<feature type="transmembrane region" description="Helical" evidence="1">
    <location>
        <begin position="25"/>
        <end position="46"/>
    </location>
</feature>
<dbReference type="InterPro" id="IPR006675">
    <property type="entry name" value="HDIG_dom"/>
</dbReference>
<dbReference type="InterPro" id="IPR052722">
    <property type="entry name" value="PgpH_phosphodiesterase"/>
</dbReference>
<feature type="transmembrane region" description="Helical" evidence="1">
    <location>
        <begin position="327"/>
        <end position="346"/>
    </location>
</feature>
<dbReference type="InterPro" id="IPR006674">
    <property type="entry name" value="HD_domain"/>
</dbReference>
<dbReference type="Pfam" id="PF01966">
    <property type="entry name" value="HD"/>
    <property type="match status" value="1"/>
</dbReference>
<sequence length="776" mass="87049">MTRKERLYKYNVFQNKSSLKTHHKILIAIMILAMSFALYFICFAGRKPINFQISMGMKTQARVVSSMTFDYPSEIRTKAKKDRAAGMVPIACEIVKMNEDSLGANLSKLIELLNARQIQSKERGKKSVAAEPAKGAQEEQNLAEMSDEAFLNLIKKTTGFNINEADLPSIMSETTPGNRQQRFWLVMTPLKEIVNEGIYEDNDPVFSKTDSVLDFGGIRKYRRNQTEARRELKKRIYELGISETLSDALYRIFNSELRPNIVYNEPLTQKYRDEARAKVAPVLVTVTEGETIIEPNRKLSPLEMERLNAYIKESEKNQSQNPVSNTIREFSICLLLMFSSALFFAISKNSRNRRKRSIVLFSVLLIFNMLSERAAIQISEAVGHSGESLATIFLYGAPIMIGPILQVLLCTSYTGFVMALISAILTTIMLGFAPDYFVLLFSASLLAIFYCNGARTRKQVITGGLLYGLILSVFSVIIGTAYDLNSDMLWKQGAIAMFSGIITGVVATVVIPIFERLFKLTSNLTLLEYTDYNNPLLRMLQMEAPGTFHHSLMVSQIAEQAAVKIGANPLECAVGGLYHDIGKLIKPEFFAENQAANNPHDAQSPTMSALIIKSHIREGLELAKRYKMPPVVLDAILQHHGNSVISYFYNKALNLAGANANKETLLQVLRDNGIEESTFRHEGKRPQSPESAIIMLADSCEAASRSLKRVTSHSIEELVDKIFQSKMNDNQLDESSITLKQLAKVRESFIFTLQNMLHSRVEYNTPPAALSQNKQK</sequence>
<keyword evidence="1" id="KW-0472">Membrane</keyword>
<evidence type="ECO:0000313" key="3">
    <source>
        <dbReference type="EMBL" id="MDX8415430.1"/>
    </source>
</evidence>
<name>A0ABU4WFT5_9BACT</name>
<dbReference type="PANTHER" id="PTHR36442:SF1">
    <property type="entry name" value="CYCLIC-DI-AMP PHOSPHODIESTERASE PGPH"/>
    <property type="match status" value="1"/>
</dbReference>
<dbReference type="CDD" id="cd00077">
    <property type="entry name" value="HDc"/>
    <property type="match status" value="1"/>
</dbReference>
<protein>
    <submittedName>
        <fullName evidence="3">HD domain-containing protein</fullName>
    </submittedName>
</protein>
<feature type="transmembrane region" description="Helical" evidence="1">
    <location>
        <begin position="436"/>
        <end position="453"/>
    </location>
</feature>
<comment type="caution">
    <text evidence="3">The sequence shown here is derived from an EMBL/GenBank/DDBJ whole genome shotgun (WGS) entry which is preliminary data.</text>
</comment>
<gene>
    <name evidence="3" type="ORF">MOX91_04450</name>
</gene>
<dbReference type="PROSITE" id="PS51831">
    <property type="entry name" value="HD"/>
    <property type="match status" value="1"/>
</dbReference>
<dbReference type="Pfam" id="PF07698">
    <property type="entry name" value="7TM-7TMR_HD"/>
    <property type="match status" value="1"/>
</dbReference>
<dbReference type="EMBL" id="JALBUT010000004">
    <property type="protein sequence ID" value="MDX8415430.1"/>
    <property type="molecule type" value="Genomic_DNA"/>
</dbReference>
<keyword evidence="4" id="KW-1185">Reference proteome</keyword>
<evidence type="ECO:0000259" key="2">
    <source>
        <dbReference type="PROSITE" id="PS51831"/>
    </source>
</evidence>
<evidence type="ECO:0000256" key="1">
    <source>
        <dbReference type="SAM" id="Phobius"/>
    </source>
</evidence>
<evidence type="ECO:0000313" key="4">
    <source>
        <dbReference type="Proteomes" id="UP001275932"/>
    </source>
</evidence>
<organism evidence="3 4">
    <name type="scientific">Intestinicryptomonas porci</name>
    <dbReference type="NCBI Taxonomy" id="2926320"/>
    <lineage>
        <taxon>Bacteria</taxon>
        <taxon>Pseudomonadati</taxon>
        <taxon>Verrucomicrobiota</taxon>
        <taxon>Opitutia</taxon>
        <taxon>Opitutales</taxon>
        <taxon>Intestinicryptomonaceae</taxon>
        <taxon>Intestinicryptomonas</taxon>
    </lineage>
</organism>
<accession>A0ABU4WFT5</accession>
<reference evidence="3 4" key="1">
    <citation type="submission" date="2022-03" db="EMBL/GenBank/DDBJ databases">
        <title>Novel taxa within the pig intestine.</title>
        <authorList>
            <person name="Wylensek D."/>
            <person name="Bishof K."/>
            <person name="Afrizal A."/>
            <person name="Clavel T."/>
        </authorList>
    </citation>
    <scope>NUCLEOTIDE SEQUENCE [LARGE SCALE GENOMIC DNA]</scope>
    <source>
        <strain evidence="3 4">CLA-KB-P66</strain>
    </source>
</reference>
<dbReference type="SUPFAM" id="SSF109604">
    <property type="entry name" value="HD-domain/PDEase-like"/>
    <property type="match status" value="1"/>
</dbReference>
<dbReference type="RefSeq" id="WP_370396878.1">
    <property type="nucleotide sequence ID" value="NZ_JALBUT010000004.1"/>
</dbReference>